<dbReference type="AlphaFoldDB" id="A0A9P9D790"/>
<name>A0A9P9D790_9HYPO</name>
<reference evidence="1" key="1">
    <citation type="journal article" date="2021" name="Nat. Commun.">
        <title>Genetic determinants of endophytism in the Arabidopsis root mycobiome.</title>
        <authorList>
            <person name="Mesny F."/>
            <person name="Miyauchi S."/>
            <person name="Thiergart T."/>
            <person name="Pickel B."/>
            <person name="Atanasova L."/>
            <person name="Karlsson M."/>
            <person name="Huettel B."/>
            <person name="Barry K.W."/>
            <person name="Haridas S."/>
            <person name="Chen C."/>
            <person name="Bauer D."/>
            <person name="Andreopoulos W."/>
            <person name="Pangilinan J."/>
            <person name="LaButti K."/>
            <person name="Riley R."/>
            <person name="Lipzen A."/>
            <person name="Clum A."/>
            <person name="Drula E."/>
            <person name="Henrissat B."/>
            <person name="Kohler A."/>
            <person name="Grigoriev I.V."/>
            <person name="Martin F.M."/>
            <person name="Hacquard S."/>
        </authorList>
    </citation>
    <scope>NUCLEOTIDE SEQUENCE</scope>
    <source>
        <strain evidence="1">MPI-CAGE-AT-0147</strain>
    </source>
</reference>
<evidence type="ECO:0000313" key="1">
    <source>
        <dbReference type="EMBL" id="KAH7114040.1"/>
    </source>
</evidence>
<comment type="caution">
    <text evidence="1">The sequence shown here is derived from an EMBL/GenBank/DDBJ whole genome shotgun (WGS) entry which is preliminary data.</text>
</comment>
<organism evidence="1 2">
    <name type="scientific">Dactylonectria macrodidyma</name>
    <dbReference type="NCBI Taxonomy" id="307937"/>
    <lineage>
        <taxon>Eukaryota</taxon>
        <taxon>Fungi</taxon>
        <taxon>Dikarya</taxon>
        <taxon>Ascomycota</taxon>
        <taxon>Pezizomycotina</taxon>
        <taxon>Sordariomycetes</taxon>
        <taxon>Hypocreomycetidae</taxon>
        <taxon>Hypocreales</taxon>
        <taxon>Nectriaceae</taxon>
        <taxon>Dactylonectria</taxon>
    </lineage>
</organism>
<accession>A0A9P9D790</accession>
<proteinExistence type="predicted"/>
<sequence>MGEFLSLLSYGHALRQSQGPTFHFYWSDDGEVLSWDGIHQLSMENFRGLARDVLKCATTRCKRLMYDWVPADIDLGHIRDRISTTTTGYSFVSDPMNALEGAYLELLTRAYVSPIDGLLKTQAGTRDRGTWDFTAAQSYLNAHDDFLKTLMVLMNIDGGQSARIAELLTLENCNSSSRPRGVCIWGAKMCSITRHHKARLATNNEFYVARFFSPPVSGLLARYLIYIRPVAHTILRKCFCYTSTNTLLFAPVSQKGQQSKTWTASTFTQELRRY</sequence>
<evidence type="ECO:0000313" key="2">
    <source>
        <dbReference type="Proteomes" id="UP000738349"/>
    </source>
</evidence>
<dbReference type="OrthoDB" id="4845846at2759"/>
<gene>
    <name evidence="1" type="ORF">EDB81DRAFT_702669</name>
</gene>
<dbReference type="Proteomes" id="UP000738349">
    <property type="component" value="Unassembled WGS sequence"/>
</dbReference>
<keyword evidence="2" id="KW-1185">Reference proteome</keyword>
<protein>
    <submittedName>
        <fullName evidence="1">Uncharacterized protein</fullName>
    </submittedName>
</protein>
<dbReference type="EMBL" id="JAGMUV010000033">
    <property type="protein sequence ID" value="KAH7114040.1"/>
    <property type="molecule type" value="Genomic_DNA"/>
</dbReference>